<evidence type="ECO:0000256" key="6">
    <source>
        <dbReference type="ARBA" id="ARBA00023211"/>
    </source>
</evidence>
<evidence type="ECO:0000256" key="7">
    <source>
        <dbReference type="SAM" id="MobiDB-lite"/>
    </source>
</evidence>
<evidence type="ECO:0000256" key="3">
    <source>
        <dbReference type="ARBA" id="ARBA00022723"/>
    </source>
</evidence>
<comment type="cofactor">
    <cofactor evidence="2">
        <name>Mg(2+)</name>
        <dbReference type="ChEBI" id="CHEBI:18420"/>
    </cofactor>
</comment>
<evidence type="ECO:0000256" key="2">
    <source>
        <dbReference type="ARBA" id="ARBA00001946"/>
    </source>
</evidence>
<dbReference type="PANTHER" id="PTHR12318">
    <property type="entry name" value="TESTOSTERONE-REGULATED PROTEIN RP2"/>
    <property type="match status" value="1"/>
</dbReference>
<dbReference type="CDD" id="cd18870">
    <property type="entry name" value="NUDIX_AcylCoAdiphos_Nudt19"/>
    <property type="match status" value="1"/>
</dbReference>
<dbReference type="Proteomes" id="UP001321477">
    <property type="component" value="Chromosome"/>
</dbReference>
<evidence type="ECO:0000256" key="5">
    <source>
        <dbReference type="ARBA" id="ARBA00022842"/>
    </source>
</evidence>
<dbReference type="RefSeq" id="WP_286329466.1">
    <property type="nucleotide sequence ID" value="NZ_AP027734.1"/>
</dbReference>
<reference evidence="10" key="1">
    <citation type="journal article" date="2019" name="Int. J. Syst. Evol. Microbiol.">
        <title>The Global Catalogue of Microorganisms (GCM) 10K type strain sequencing project: providing services to taxonomists for standard genome sequencing and annotation.</title>
        <authorList>
            <consortium name="The Broad Institute Genomics Platform"/>
            <consortium name="The Broad Institute Genome Sequencing Center for Infectious Disease"/>
            <person name="Wu L."/>
            <person name="Ma J."/>
        </authorList>
    </citation>
    <scope>NUCLEOTIDE SEQUENCE [LARGE SCALE GENOMIC DNA]</scope>
    <source>
        <strain evidence="10">NBRC 109019</strain>
    </source>
</reference>
<keyword evidence="5" id="KW-0460">Magnesium</keyword>
<evidence type="ECO:0000256" key="4">
    <source>
        <dbReference type="ARBA" id="ARBA00022801"/>
    </source>
</evidence>
<gene>
    <name evidence="9" type="ORF">GCM10025870_10380</name>
</gene>
<protein>
    <recommendedName>
        <fullName evidence="8">Nudix hydrolase domain-containing protein</fullName>
    </recommendedName>
</protein>
<feature type="region of interest" description="Disordered" evidence="7">
    <location>
        <begin position="205"/>
        <end position="225"/>
    </location>
</feature>
<evidence type="ECO:0000256" key="1">
    <source>
        <dbReference type="ARBA" id="ARBA00001936"/>
    </source>
</evidence>
<dbReference type="PROSITE" id="PS51462">
    <property type="entry name" value="NUDIX"/>
    <property type="match status" value="1"/>
</dbReference>
<keyword evidence="6" id="KW-0464">Manganese</keyword>
<dbReference type="Gene3D" id="3.90.79.10">
    <property type="entry name" value="Nucleoside Triphosphate Pyrophosphohydrolase"/>
    <property type="match status" value="2"/>
</dbReference>
<evidence type="ECO:0000259" key="8">
    <source>
        <dbReference type="PROSITE" id="PS51462"/>
    </source>
</evidence>
<dbReference type="InterPro" id="IPR000086">
    <property type="entry name" value="NUDIX_hydrolase_dom"/>
</dbReference>
<dbReference type="PANTHER" id="PTHR12318:SF0">
    <property type="entry name" value="ACYL-COENZYME A DIPHOSPHATASE NUDT19"/>
    <property type="match status" value="1"/>
</dbReference>
<organism evidence="9 10">
    <name type="scientific">Agromyces marinus</name>
    <dbReference type="NCBI Taxonomy" id="1389020"/>
    <lineage>
        <taxon>Bacteria</taxon>
        <taxon>Bacillati</taxon>
        <taxon>Actinomycetota</taxon>
        <taxon>Actinomycetes</taxon>
        <taxon>Micrococcales</taxon>
        <taxon>Microbacteriaceae</taxon>
        <taxon>Agromyces</taxon>
    </lineage>
</organism>
<evidence type="ECO:0000313" key="10">
    <source>
        <dbReference type="Proteomes" id="UP001321477"/>
    </source>
</evidence>
<keyword evidence="3" id="KW-0479">Metal-binding</keyword>
<sequence length="225" mass="24508">MDAAVDPGAEPLVGSAATVVLIRDGARGAEVLLGERPHDRGSFAGAWVFPGGAVDEADAGSDPVGSREAARRAAVRETYEEVGLRLGVDDLIEFALWNPPKGVPKRMRTWFFAARAPLGDIHLAVDEFVEAEWLTPVEALERHAEGAMTLFPPTWVTLHELRWAGTADDALAALDAQELRAYTGRFDDDRTTLFWQEDEHFHTDVRDHRAVPDDGPDAEGRGTGS</sequence>
<evidence type="ECO:0000313" key="9">
    <source>
        <dbReference type="EMBL" id="BDZ53965.1"/>
    </source>
</evidence>
<proteinExistence type="predicted"/>
<feature type="domain" description="Nudix hydrolase" evidence="8">
    <location>
        <begin position="12"/>
        <end position="156"/>
    </location>
</feature>
<comment type="cofactor">
    <cofactor evidence="1">
        <name>Mn(2+)</name>
        <dbReference type="ChEBI" id="CHEBI:29035"/>
    </cofactor>
</comment>
<dbReference type="InterPro" id="IPR039121">
    <property type="entry name" value="NUDT19"/>
</dbReference>
<dbReference type="InterPro" id="IPR015797">
    <property type="entry name" value="NUDIX_hydrolase-like_dom_sf"/>
</dbReference>
<name>A0ABN6Y9C9_9MICO</name>
<keyword evidence="4" id="KW-0378">Hydrolase</keyword>
<dbReference type="SUPFAM" id="SSF55811">
    <property type="entry name" value="Nudix"/>
    <property type="match status" value="1"/>
</dbReference>
<keyword evidence="10" id="KW-1185">Reference proteome</keyword>
<dbReference type="Pfam" id="PF00293">
    <property type="entry name" value="NUDIX"/>
    <property type="match status" value="1"/>
</dbReference>
<accession>A0ABN6Y9C9</accession>
<dbReference type="EMBL" id="AP027734">
    <property type="protein sequence ID" value="BDZ53965.1"/>
    <property type="molecule type" value="Genomic_DNA"/>
</dbReference>